<evidence type="ECO:0000256" key="1">
    <source>
        <dbReference type="SAM" id="MobiDB-lite"/>
    </source>
</evidence>
<feature type="compositionally biased region" description="Low complexity" evidence="1">
    <location>
        <begin position="754"/>
        <end position="773"/>
    </location>
</feature>
<name>A0A0G4IEP2_9ALVE</name>
<feature type="chain" id="PRO_5005193055" evidence="2">
    <location>
        <begin position="18"/>
        <end position="921"/>
    </location>
</feature>
<feature type="region of interest" description="Disordered" evidence="1">
    <location>
        <begin position="731"/>
        <end position="848"/>
    </location>
</feature>
<gene>
    <name evidence="3" type="ORF">Cvel_13693</name>
</gene>
<sequence>MLAALVVGQLLLLKTDAAVRSHRKASMGLPSFTSSSQDPPAFLNTTQTKADPSTLAKEVLDLYQPVKMDWFRAKDLYMFPRVERRQQATMQKLVDLREAFICRNVLQKDSEQCLFEGGRPKLLPFTHEMDGKRFACTIQALGSVTLLSDLDFTISCNGPAADNSGSDIGPRECFDAETSAAKMFFQRSRTEVLGAVTEPADETQGGVCDATWQESKCLDPVPAGGSDEGPEVAGLSVSAALYSVLRGMVETSEAIAKVSQWKAKSLQFVITRKAKTGFLPATEFCCKKVSDAYTKFFSSAVESTRKQLELNGGKRLKAAKWVKGLKDTAAELDVKCHMTDWAKENRSFEQKLRTQRYLYFLEAPPRQQKASGFCYQTFLSLLMANEAYWVSGAVSDVVRRQPLRSRTEGLESVMMNLGYALEHLVGEILKGLENRADLKFFGTIFDAHTVYKRNVGDGLIKFGKYMVRVHNSLKQLVVNRLLDQSMFDSLMHSTILPFRVETIAKGDGAYTPSQERMRRKTQRHSAFQFVDNFTVEKMIYFGERMLKLKKEGAKNGPFGLPDAYMKAYNELFEKFPGPQIKEWDAPEWHTDDWEKSAAVKAEEHLFLAQSARQELFSNGWIYYTSPEGVEIGDQSIVIHGERGLHMAGQVSKGASSSAPSNENFQEDAAEALRRGILRKEDLAEMDIDPDGLTSFPCQQTNVKSIGSPAFPLNPSKCLALLGKSSLGCQGVILNSSPPRPESPPPKTQRQRQTGAASRPSSRGGLSLGWGLASSRRDGGRVGGGTFTSRGNNQASGVSSSYSETFEGEGGGGREDTGGFKTDSLGNSLWEDEEGSEGISVDDDSPLGEEERVWVPGNGGRWQDEVQVALSLETLLVSFFFFYSFYFFVSCGGREGCIGSSSGGHEDSIASSQTAIDARRMN</sequence>
<proteinExistence type="predicted"/>
<feature type="signal peptide" evidence="2">
    <location>
        <begin position="1"/>
        <end position="17"/>
    </location>
</feature>
<dbReference type="VEuPathDB" id="CryptoDB:Cvel_13693"/>
<keyword evidence="2" id="KW-0732">Signal</keyword>
<reference evidence="3" key="1">
    <citation type="submission" date="2014-11" db="EMBL/GenBank/DDBJ databases">
        <authorList>
            <person name="Otto D Thomas"/>
            <person name="Naeem Raeece"/>
        </authorList>
    </citation>
    <scope>NUCLEOTIDE SEQUENCE</scope>
</reference>
<evidence type="ECO:0000256" key="2">
    <source>
        <dbReference type="SAM" id="SignalP"/>
    </source>
</evidence>
<protein>
    <submittedName>
        <fullName evidence="3">Uncharacterized protein</fullName>
    </submittedName>
</protein>
<dbReference type="PhylomeDB" id="A0A0G4IEP2"/>
<dbReference type="AlphaFoldDB" id="A0A0G4IEP2"/>
<evidence type="ECO:0000313" key="3">
    <source>
        <dbReference type="EMBL" id="CEM55616.1"/>
    </source>
</evidence>
<feature type="compositionally biased region" description="Acidic residues" evidence="1">
    <location>
        <begin position="829"/>
        <end position="847"/>
    </location>
</feature>
<feature type="region of interest" description="Disordered" evidence="1">
    <location>
        <begin position="899"/>
        <end position="921"/>
    </location>
</feature>
<feature type="compositionally biased region" description="Polar residues" evidence="1">
    <location>
        <begin position="791"/>
        <end position="802"/>
    </location>
</feature>
<dbReference type="EMBL" id="CDMZ01005894">
    <property type="protein sequence ID" value="CEM55616.1"/>
    <property type="molecule type" value="Genomic_DNA"/>
</dbReference>
<feature type="compositionally biased region" description="Pro residues" evidence="1">
    <location>
        <begin position="737"/>
        <end position="746"/>
    </location>
</feature>
<accession>A0A0G4IEP2</accession>
<organism evidence="3">
    <name type="scientific">Chromera velia CCMP2878</name>
    <dbReference type="NCBI Taxonomy" id="1169474"/>
    <lineage>
        <taxon>Eukaryota</taxon>
        <taxon>Sar</taxon>
        <taxon>Alveolata</taxon>
        <taxon>Colpodellida</taxon>
        <taxon>Chromeraceae</taxon>
        <taxon>Chromera</taxon>
    </lineage>
</organism>